<gene>
    <name evidence="8" type="ORF">NQ315_011349</name>
</gene>
<dbReference type="GO" id="GO:0003677">
    <property type="term" value="F:DNA binding"/>
    <property type="evidence" value="ECO:0007669"/>
    <property type="project" value="UniProtKB-UniRule"/>
</dbReference>
<evidence type="ECO:0000256" key="2">
    <source>
        <dbReference type="ARBA" id="ARBA00022723"/>
    </source>
</evidence>
<protein>
    <recommendedName>
        <fullName evidence="7">THAP-type domain-containing protein</fullName>
    </recommendedName>
</protein>
<dbReference type="GO" id="GO:0008270">
    <property type="term" value="F:zinc ion binding"/>
    <property type="evidence" value="ECO:0007669"/>
    <property type="project" value="UniProtKB-KW"/>
</dbReference>
<feature type="domain" description="THAP-type" evidence="7">
    <location>
        <begin position="8"/>
        <end position="106"/>
    </location>
</feature>
<dbReference type="PROSITE" id="PS50950">
    <property type="entry name" value="ZF_THAP"/>
    <property type="match status" value="1"/>
</dbReference>
<dbReference type="Pfam" id="PF05485">
    <property type="entry name" value="THAP"/>
    <property type="match status" value="1"/>
</dbReference>
<dbReference type="EMBL" id="JANEYG010000074">
    <property type="protein sequence ID" value="KAJ8914361.1"/>
    <property type="molecule type" value="Genomic_DNA"/>
</dbReference>
<dbReference type="Gene3D" id="6.20.210.20">
    <property type="entry name" value="THAP domain"/>
    <property type="match status" value="1"/>
</dbReference>
<keyword evidence="9" id="KW-1185">Reference proteome</keyword>
<dbReference type="SUPFAM" id="SSF57716">
    <property type="entry name" value="Glucocorticoid receptor-like (DNA-binding domain)"/>
    <property type="match status" value="1"/>
</dbReference>
<dbReference type="InterPro" id="IPR038441">
    <property type="entry name" value="THAP_Znf_sf"/>
</dbReference>
<evidence type="ECO:0000256" key="6">
    <source>
        <dbReference type="PROSITE-ProRule" id="PRU00309"/>
    </source>
</evidence>
<evidence type="ECO:0000259" key="7">
    <source>
        <dbReference type="PROSITE" id="PS50950"/>
    </source>
</evidence>
<evidence type="ECO:0000256" key="3">
    <source>
        <dbReference type="ARBA" id="ARBA00022771"/>
    </source>
</evidence>
<organism evidence="8 9">
    <name type="scientific">Exocentrus adspersus</name>
    <dbReference type="NCBI Taxonomy" id="1586481"/>
    <lineage>
        <taxon>Eukaryota</taxon>
        <taxon>Metazoa</taxon>
        <taxon>Ecdysozoa</taxon>
        <taxon>Arthropoda</taxon>
        <taxon>Hexapoda</taxon>
        <taxon>Insecta</taxon>
        <taxon>Pterygota</taxon>
        <taxon>Neoptera</taxon>
        <taxon>Endopterygota</taxon>
        <taxon>Coleoptera</taxon>
        <taxon>Polyphaga</taxon>
        <taxon>Cucujiformia</taxon>
        <taxon>Chrysomeloidea</taxon>
        <taxon>Cerambycidae</taxon>
        <taxon>Lamiinae</taxon>
        <taxon>Acanthocinini</taxon>
        <taxon>Exocentrus</taxon>
    </lineage>
</organism>
<accession>A0AAV8VKE0</accession>
<dbReference type="InterPro" id="IPR027806">
    <property type="entry name" value="HARBI1_dom"/>
</dbReference>
<keyword evidence="4" id="KW-0862">Zinc</keyword>
<dbReference type="Proteomes" id="UP001159042">
    <property type="component" value="Unassembled WGS sequence"/>
</dbReference>
<evidence type="ECO:0000256" key="1">
    <source>
        <dbReference type="ARBA" id="ARBA00001968"/>
    </source>
</evidence>
<evidence type="ECO:0000313" key="8">
    <source>
        <dbReference type="EMBL" id="KAJ8914361.1"/>
    </source>
</evidence>
<dbReference type="InterPro" id="IPR006612">
    <property type="entry name" value="THAP_Znf"/>
</dbReference>
<evidence type="ECO:0000256" key="4">
    <source>
        <dbReference type="ARBA" id="ARBA00022833"/>
    </source>
</evidence>
<keyword evidence="5 6" id="KW-0238">DNA-binding</keyword>
<evidence type="ECO:0000313" key="9">
    <source>
        <dbReference type="Proteomes" id="UP001159042"/>
    </source>
</evidence>
<dbReference type="SMART" id="SM00980">
    <property type="entry name" value="THAP"/>
    <property type="match status" value="1"/>
</dbReference>
<comment type="cofactor">
    <cofactor evidence="1">
        <name>a divalent metal cation</name>
        <dbReference type="ChEBI" id="CHEBI:60240"/>
    </cofactor>
</comment>
<dbReference type="PROSITE" id="PS51257">
    <property type="entry name" value="PROKAR_LIPOPROTEIN"/>
    <property type="match status" value="1"/>
</dbReference>
<evidence type="ECO:0000256" key="5">
    <source>
        <dbReference type="ARBA" id="ARBA00023125"/>
    </source>
</evidence>
<keyword evidence="3 6" id="KW-0863">Zinc-finger</keyword>
<sequence>MTSKSTPINNTNCSVYGCHSKKSKDKNIHFHFFPKKGDIRVKIKNRFGVEEEVDRRKAWEKILLMGKSVTKYMRVCSKHFKSEDYCANGVSLLKPKLRRLAVPSMNLPKKYSPNKKRLEEANRREARLRRRQKVRKNLTTLNDMPLCKQLSEDIGGKIPVEGDVNEPKPRLYEELTEDEKVPRRDTIMVDKGFLIDEECNKHFIKIIRPHFLRNKKQFSEKEAKENVSISKARVHIERVV</sequence>
<reference evidence="8 9" key="1">
    <citation type="journal article" date="2023" name="Insect Mol. Biol.">
        <title>Genome sequencing provides insights into the evolution of gene families encoding plant cell wall-degrading enzymes in longhorned beetles.</title>
        <authorList>
            <person name="Shin N.R."/>
            <person name="Okamura Y."/>
            <person name="Kirsch R."/>
            <person name="Pauchet Y."/>
        </authorList>
    </citation>
    <scope>NUCLEOTIDE SEQUENCE [LARGE SCALE GENOMIC DNA]</scope>
    <source>
        <strain evidence="8">EAD_L_NR</strain>
    </source>
</reference>
<proteinExistence type="predicted"/>
<dbReference type="AlphaFoldDB" id="A0AAV8VKE0"/>
<dbReference type="Pfam" id="PF13359">
    <property type="entry name" value="DDE_Tnp_4"/>
    <property type="match status" value="1"/>
</dbReference>
<dbReference type="PANTHER" id="PTHR23080:SF141">
    <property type="entry name" value="TRANSPOSASE HELIX-TURN-HELIX DOMAIN-CONTAINING PROTEIN"/>
    <property type="match status" value="1"/>
</dbReference>
<name>A0AAV8VKE0_9CUCU</name>
<dbReference type="PANTHER" id="PTHR23080">
    <property type="entry name" value="THAP DOMAIN PROTEIN"/>
    <property type="match status" value="1"/>
</dbReference>
<keyword evidence="2" id="KW-0479">Metal-binding</keyword>
<comment type="caution">
    <text evidence="8">The sequence shown here is derived from an EMBL/GenBank/DDBJ whole genome shotgun (WGS) entry which is preliminary data.</text>
</comment>